<dbReference type="AlphaFoldDB" id="A0A4Q1KXL1"/>
<dbReference type="Pfam" id="PF05552">
    <property type="entry name" value="MS_channel_1st_1"/>
    <property type="match status" value="1"/>
</dbReference>
<dbReference type="SUPFAM" id="SSF50182">
    <property type="entry name" value="Sm-like ribonucleoproteins"/>
    <property type="match status" value="1"/>
</dbReference>
<dbReference type="EMBL" id="SBKQ01000003">
    <property type="protein sequence ID" value="RXR34024.1"/>
    <property type="molecule type" value="Genomic_DNA"/>
</dbReference>
<dbReference type="InterPro" id="IPR008910">
    <property type="entry name" value="MSC_TM_helix"/>
</dbReference>
<comment type="caution">
    <text evidence="10">The sequence shown here is derived from an EMBL/GenBank/DDBJ whole genome shotgun (WGS) entry which is preliminary data.</text>
</comment>
<dbReference type="Gene3D" id="3.30.70.100">
    <property type="match status" value="1"/>
</dbReference>
<evidence type="ECO:0000256" key="3">
    <source>
        <dbReference type="ARBA" id="ARBA00022475"/>
    </source>
</evidence>
<dbReference type="GO" id="GO:0005886">
    <property type="term" value="C:plasma membrane"/>
    <property type="evidence" value="ECO:0007669"/>
    <property type="project" value="UniProtKB-SubCell"/>
</dbReference>
<dbReference type="Pfam" id="PF00924">
    <property type="entry name" value="MS_channel_2nd"/>
    <property type="match status" value="1"/>
</dbReference>
<accession>A0A4Q1KXL1</accession>
<dbReference type="PANTHER" id="PTHR30221:SF1">
    <property type="entry name" value="SMALL-CONDUCTANCE MECHANOSENSITIVE CHANNEL"/>
    <property type="match status" value="1"/>
</dbReference>
<evidence type="ECO:0000313" key="10">
    <source>
        <dbReference type="EMBL" id="RXR34024.1"/>
    </source>
</evidence>
<dbReference type="InterPro" id="IPR045275">
    <property type="entry name" value="MscS_archaea/bacteria_type"/>
</dbReference>
<protein>
    <submittedName>
        <fullName evidence="10">Mechanosensitive ion channel</fullName>
    </submittedName>
</protein>
<feature type="domain" description="Mechanosensitive ion channel MscS C-terminal" evidence="9">
    <location>
        <begin position="185"/>
        <end position="266"/>
    </location>
</feature>
<feature type="domain" description="Mechanosensitive ion channel MscS" evidence="8">
    <location>
        <begin position="112"/>
        <end position="177"/>
    </location>
</feature>
<evidence type="ECO:0000313" key="11">
    <source>
        <dbReference type="Proteomes" id="UP000289734"/>
    </source>
</evidence>
<name>A0A4Q1KXL1_9FLAO</name>
<keyword evidence="3" id="KW-1003">Cell membrane</keyword>
<dbReference type="InterPro" id="IPR011014">
    <property type="entry name" value="MscS_channel_TM-2"/>
</dbReference>
<gene>
    <name evidence="10" type="ORF">EQG68_03035</name>
</gene>
<dbReference type="Pfam" id="PF21082">
    <property type="entry name" value="MS_channel_3rd"/>
    <property type="match status" value="1"/>
</dbReference>
<dbReference type="PROSITE" id="PS01246">
    <property type="entry name" value="UPF0003"/>
    <property type="match status" value="1"/>
</dbReference>
<evidence type="ECO:0000256" key="5">
    <source>
        <dbReference type="ARBA" id="ARBA00022989"/>
    </source>
</evidence>
<organism evidence="10 11">
    <name type="scientific">Flavobacterium piscinae</name>
    <dbReference type="NCBI Taxonomy" id="2506424"/>
    <lineage>
        <taxon>Bacteria</taxon>
        <taxon>Pseudomonadati</taxon>
        <taxon>Bacteroidota</taxon>
        <taxon>Flavobacteriia</taxon>
        <taxon>Flavobacteriales</taxon>
        <taxon>Flavobacteriaceae</taxon>
        <taxon>Flavobacterium</taxon>
    </lineage>
</organism>
<dbReference type="InterPro" id="IPR011066">
    <property type="entry name" value="MscS_channel_C_sf"/>
</dbReference>
<dbReference type="RefSeq" id="WP_129463312.1">
    <property type="nucleotide sequence ID" value="NZ_JACSXZ010000001.1"/>
</dbReference>
<dbReference type="InterPro" id="IPR006686">
    <property type="entry name" value="MscS_channel_CS"/>
</dbReference>
<dbReference type="SUPFAM" id="SSF82689">
    <property type="entry name" value="Mechanosensitive channel protein MscS (YggB), C-terminal domain"/>
    <property type="match status" value="1"/>
</dbReference>
<comment type="subcellular location">
    <subcellularLocation>
        <location evidence="1">Cell membrane</location>
        <topology evidence="1">Multi-pass membrane protein</topology>
    </subcellularLocation>
</comment>
<dbReference type="OrthoDB" id="9809206at2"/>
<dbReference type="InterPro" id="IPR006685">
    <property type="entry name" value="MscS_channel_2nd"/>
</dbReference>
<keyword evidence="5 7" id="KW-1133">Transmembrane helix</keyword>
<dbReference type="InterPro" id="IPR023408">
    <property type="entry name" value="MscS_beta-dom_sf"/>
</dbReference>
<dbReference type="Gene3D" id="1.10.287.1260">
    <property type="match status" value="1"/>
</dbReference>
<feature type="transmembrane region" description="Helical" evidence="7">
    <location>
        <begin position="94"/>
        <end position="125"/>
    </location>
</feature>
<dbReference type="InterPro" id="IPR049278">
    <property type="entry name" value="MS_channel_C"/>
</dbReference>
<comment type="similarity">
    <text evidence="2">Belongs to the MscS (TC 1.A.23) family.</text>
</comment>
<evidence type="ECO:0000256" key="1">
    <source>
        <dbReference type="ARBA" id="ARBA00004651"/>
    </source>
</evidence>
<dbReference type="Gene3D" id="2.30.30.60">
    <property type="match status" value="1"/>
</dbReference>
<keyword evidence="6 7" id="KW-0472">Membrane</keyword>
<sequence>MDLITLNADYVTKYWDYFTNVLMEYSPRLISAILIFVIGWTAIRLIKKLIVRIMTKREMEPTLSKFLADILIWTLKILLFVTVISRLGVENSSFVAIIGAAGLAVGLSLQGSLSNFAGGVLIIMFKPFKVGDFIEAQNVSGTVKQIQIFVTQLATVDNQIIFVPNGALSNGTIINYSYATTRRANLTIGISYSSNIKKAKEIAMEVMENHPSVLKDPAPVVLVDNLADSSINLAIRPWANLEDFFTMRSDILEQIKLKFDEHGIEIPFPQLDFNIKENFPKKP</sequence>
<feature type="transmembrane region" description="Helical" evidence="7">
    <location>
        <begin position="25"/>
        <end position="46"/>
    </location>
</feature>
<dbReference type="GO" id="GO:0008381">
    <property type="term" value="F:mechanosensitive monoatomic ion channel activity"/>
    <property type="evidence" value="ECO:0007669"/>
    <property type="project" value="InterPro"/>
</dbReference>
<evidence type="ECO:0000259" key="9">
    <source>
        <dbReference type="Pfam" id="PF21082"/>
    </source>
</evidence>
<reference evidence="11" key="1">
    <citation type="submission" date="2019-01" db="EMBL/GenBank/DDBJ databases">
        <title>Cytophagaceae bacterium strain CAR-16.</title>
        <authorList>
            <person name="Chen W.-M."/>
        </authorList>
    </citation>
    <scope>NUCLEOTIDE SEQUENCE [LARGE SCALE GENOMIC DNA]</scope>
    <source>
        <strain evidence="11">ICH-30</strain>
    </source>
</reference>
<keyword evidence="4 7" id="KW-0812">Transmembrane</keyword>
<proteinExistence type="inferred from homology"/>
<keyword evidence="11" id="KW-1185">Reference proteome</keyword>
<evidence type="ECO:0000256" key="2">
    <source>
        <dbReference type="ARBA" id="ARBA00008017"/>
    </source>
</evidence>
<dbReference type="PANTHER" id="PTHR30221">
    <property type="entry name" value="SMALL-CONDUCTANCE MECHANOSENSITIVE CHANNEL"/>
    <property type="match status" value="1"/>
</dbReference>
<evidence type="ECO:0000256" key="4">
    <source>
        <dbReference type="ARBA" id="ARBA00022692"/>
    </source>
</evidence>
<dbReference type="InterPro" id="IPR010920">
    <property type="entry name" value="LSM_dom_sf"/>
</dbReference>
<feature type="transmembrane region" description="Helical" evidence="7">
    <location>
        <begin position="66"/>
        <end position="88"/>
    </location>
</feature>
<evidence type="ECO:0000256" key="7">
    <source>
        <dbReference type="SAM" id="Phobius"/>
    </source>
</evidence>
<dbReference type="SUPFAM" id="SSF82861">
    <property type="entry name" value="Mechanosensitive channel protein MscS (YggB), transmembrane region"/>
    <property type="match status" value="1"/>
</dbReference>
<dbReference type="Proteomes" id="UP000289734">
    <property type="component" value="Unassembled WGS sequence"/>
</dbReference>
<evidence type="ECO:0000259" key="8">
    <source>
        <dbReference type="Pfam" id="PF00924"/>
    </source>
</evidence>
<evidence type="ECO:0000256" key="6">
    <source>
        <dbReference type="ARBA" id="ARBA00023136"/>
    </source>
</evidence>